<feature type="domain" description="Beta-lactamase-related" evidence="2">
    <location>
        <begin position="105"/>
        <end position="300"/>
    </location>
</feature>
<name>A0A381UK04_9ZZZZ</name>
<dbReference type="InterPro" id="IPR050789">
    <property type="entry name" value="Diverse_Enzym_Activities"/>
</dbReference>
<keyword evidence="1" id="KW-0472">Membrane</keyword>
<evidence type="ECO:0000256" key="1">
    <source>
        <dbReference type="SAM" id="Phobius"/>
    </source>
</evidence>
<dbReference type="InterPro" id="IPR012338">
    <property type="entry name" value="Beta-lactam/transpept-like"/>
</dbReference>
<accession>A0A381UK04</accession>
<evidence type="ECO:0000313" key="3">
    <source>
        <dbReference type="EMBL" id="SVA27113.1"/>
    </source>
</evidence>
<protein>
    <recommendedName>
        <fullName evidence="2">Beta-lactamase-related domain-containing protein</fullName>
    </recommendedName>
</protein>
<dbReference type="PANTHER" id="PTHR43283">
    <property type="entry name" value="BETA-LACTAMASE-RELATED"/>
    <property type="match status" value="1"/>
</dbReference>
<organism evidence="3">
    <name type="scientific">marine metagenome</name>
    <dbReference type="NCBI Taxonomy" id="408172"/>
    <lineage>
        <taxon>unclassified sequences</taxon>
        <taxon>metagenomes</taxon>
        <taxon>ecological metagenomes</taxon>
    </lineage>
</organism>
<dbReference type="SUPFAM" id="SSF56601">
    <property type="entry name" value="beta-lactamase/transpeptidase-like"/>
    <property type="match status" value="1"/>
</dbReference>
<keyword evidence="1" id="KW-0812">Transmembrane</keyword>
<dbReference type="EMBL" id="UINC01006371">
    <property type="protein sequence ID" value="SVA27113.1"/>
    <property type="molecule type" value="Genomic_DNA"/>
</dbReference>
<feature type="transmembrane region" description="Helical" evidence="1">
    <location>
        <begin position="20"/>
        <end position="44"/>
    </location>
</feature>
<dbReference type="Pfam" id="PF00144">
    <property type="entry name" value="Beta-lactamase"/>
    <property type="match status" value="1"/>
</dbReference>
<evidence type="ECO:0000259" key="2">
    <source>
        <dbReference type="Pfam" id="PF00144"/>
    </source>
</evidence>
<sequence length="406" mass="45693">MIKQILQWTGVAVKKIFKWFGIGLLIIIIGGFIPATLGAYGLFWERWTTSLLGNPLNPRLSWYNPLEKTMGNFSQPLATIAKENDSNLQDVFQEASDYAELHGSDSLVIQHNGKIVYENYWNKTKPESLFALHSITKTMNALLIGHAIEDGFIDSVDIPAATFIEEWQDSSKENIQIRDLLNMASGIQESYNFEPTSTRIQRIMGLDIVAPNIAAETKGEPGAAFLHVNPNSQILGIIIERATGRRFSEYFSEKIWQPLGARDAFFFIDKLGGMVHTDCCMWASIRDVVRVGEMLMNKGIFNGNQIIPSGWVDEMIKPSKANVNYGMQLWLGNEFVEYRPYDPGTTTFANYHSEPFQADDVFFLDGLGKKRLYVIPSKSLVILRTGPNSSEWDDSKLPNLLIGALH</sequence>
<dbReference type="AlphaFoldDB" id="A0A381UK04"/>
<dbReference type="Gene3D" id="3.40.710.10">
    <property type="entry name" value="DD-peptidase/beta-lactamase superfamily"/>
    <property type="match status" value="1"/>
</dbReference>
<gene>
    <name evidence="3" type="ORF">METZ01_LOCUS79967</name>
</gene>
<dbReference type="PANTHER" id="PTHR43283:SF7">
    <property type="entry name" value="BETA-LACTAMASE-RELATED DOMAIN-CONTAINING PROTEIN"/>
    <property type="match status" value="1"/>
</dbReference>
<dbReference type="InterPro" id="IPR001466">
    <property type="entry name" value="Beta-lactam-related"/>
</dbReference>
<proteinExistence type="predicted"/>
<keyword evidence="1" id="KW-1133">Transmembrane helix</keyword>
<reference evidence="3" key="1">
    <citation type="submission" date="2018-05" db="EMBL/GenBank/DDBJ databases">
        <authorList>
            <person name="Lanie J.A."/>
            <person name="Ng W.-L."/>
            <person name="Kazmierczak K.M."/>
            <person name="Andrzejewski T.M."/>
            <person name="Davidsen T.M."/>
            <person name="Wayne K.J."/>
            <person name="Tettelin H."/>
            <person name="Glass J.I."/>
            <person name="Rusch D."/>
            <person name="Podicherti R."/>
            <person name="Tsui H.-C.T."/>
            <person name="Winkler M.E."/>
        </authorList>
    </citation>
    <scope>NUCLEOTIDE SEQUENCE</scope>
</reference>